<feature type="domain" description="Major facilitator superfamily (MFS) profile" evidence="7">
    <location>
        <begin position="20"/>
        <end position="472"/>
    </location>
</feature>
<evidence type="ECO:0000256" key="3">
    <source>
        <dbReference type="ARBA" id="ARBA00022989"/>
    </source>
</evidence>
<evidence type="ECO:0000256" key="5">
    <source>
        <dbReference type="SAM" id="MobiDB-lite"/>
    </source>
</evidence>
<feature type="transmembrane region" description="Helical" evidence="6">
    <location>
        <begin position="17"/>
        <end position="43"/>
    </location>
</feature>
<evidence type="ECO:0000256" key="4">
    <source>
        <dbReference type="ARBA" id="ARBA00023136"/>
    </source>
</evidence>
<dbReference type="PANTHER" id="PTHR23501:SF199">
    <property type="entry name" value="MFS EFFLUX TRANSPORTER INPD-RELATED"/>
    <property type="match status" value="1"/>
</dbReference>
<dbReference type="Pfam" id="PF07690">
    <property type="entry name" value="MFS_1"/>
    <property type="match status" value="1"/>
</dbReference>
<dbReference type="GO" id="GO:0005886">
    <property type="term" value="C:plasma membrane"/>
    <property type="evidence" value="ECO:0007669"/>
    <property type="project" value="TreeGrafter"/>
</dbReference>
<feature type="compositionally biased region" description="Basic and acidic residues" evidence="5">
    <location>
        <begin position="521"/>
        <end position="531"/>
    </location>
</feature>
<feature type="transmembrane region" description="Helical" evidence="6">
    <location>
        <begin position="242"/>
        <end position="264"/>
    </location>
</feature>
<feature type="transmembrane region" description="Helical" evidence="6">
    <location>
        <begin position="214"/>
        <end position="236"/>
    </location>
</feature>
<evidence type="ECO:0000256" key="2">
    <source>
        <dbReference type="ARBA" id="ARBA00022692"/>
    </source>
</evidence>
<evidence type="ECO:0000259" key="7">
    <source>
        <dbReference type="PROSITE" id="PS50850"/>
    </source>
</evidence>
<feature type="transmembrane region" description="Helical" evidence="6">
    <location>
        <begin position="110"/>
        <end position="131"/>
    </location>
</feature>
<dbReference type="Gene3D" id="1.20.1720.10">
    <property type="entry name" value="Multidrug resistance protein D"/>
    <property type="match status" value="1"/>
</dbReference>
<gene>
    <name evidence="8" type="ORF">T440DRAFT_457965</name>
</gene>
<feature type="transmembrane region" description="Helical" evidence="6">
    <location>
        <begin position="143"/>
        <end position="163"/>
    </location>
</feature>
<dbReference type="GO" id="GO:0022857">
    <property type="term" value="F:transmembrane transporter activity"/>
    <property type="evidence" value="ECO:0007669"/>
    <property type="project" value="InterPro"/>
</dbReference>
<evidence type="ECO:0000256" key="1">
    <source>
        <dbReference type="ARBA" id="ARBA00004141"/>
    </source>
</evidence>
<feature type="transmembrane region" description="Helical" evidence="6">
    <location>
        <begin position="175"/>
        <end position="193"/>
    </location>
</feature>
<feature type="transmembrane region" description="Helical" evidence="6">
    <location>
        <begin position="488"/>
        <end position="508"/>
    </location>
</feature>
<name>A0A6A7AV02_9PLEO</name>
<accession>A0A6A7AV02</accession>
<dbReference type="CDD" id="cd17502">
    <property type="entry name" value="MFS_Azr1_MDR_like"/>
    <property type="match status" value="1"/>
</dbReference>
<proteinExistence type="predicted"/>
<dbReference type="InterPro" id="IPR036259">
    <property type="entry name" value="MFS_trans_sf"/>
</dbReference>
<dbReference type="FunFam" id="1.20.1720.10:FF:000012">
    <property type="entry name" value="MFS toxin efflux pump (AflT)"/>
    <property type="match status" value="1"/>
</dbReference>
<dbReference type="EMBL" id="MU006333">
    <property type="protein sequence ID" value="KAF2846614.1"/>
    <property type="molecule type" value="Genomic_DNA"/>
</dbReference>
<dbReference type="Proteomes" id="UP000799423">
    <property type="component" value="Unassembled WGS sequence"/>
</dbReference>
<feature type="transmembrane region" description="Helical" evidence="6">
    <location>
        <begin position="378"/>
        <end position="397"/>
    </location>
</feature>
<dbReference type="AlphaFoldDB" id="A0A6A7AV02"/>
<sequence>MESTATRESCYLTGWKLAIIITSLYFGSFLIALDTTIINVAVPKISTDFQSLGDIAWYGTAYLLTVTAFQPIFGSFYKFFNTPVVYKISIIIFEVGSVLCAAAPSSPVFIFGRAIAGLGAAGILQGALSIISQIVPLEKRPMYMGIVISVFAVTVCAGPPLGGAFTQNVSWRLCFWVNLPIGAVVLIALQFLLKIDDKNNHHRQQSLRNKFLNMDPIGCLLFISAVCCLLLALQWGGQTKPWSSATIIGLFIGFGGLTAIFVIIQLKLGAKALIPVHVFKRQSIWTGAMVLFFLGSCTYLITFFLPFWFQSVRDITPIDSGVYFIPYLLPQILALVAVGVLVKVTGHYVPYMLLGEAICIAGTALLTTLHGNTTTVQWAAYLVMAGMGMGMAMQLPYTAVQITLSDDDIPTGNGIAVLFYQLGGAMAISFGQTITISTIFQKLPSQLPGLRPDAVLKAGAAGLSLLVSSPRELEILKSIWNTAISRSMILAAAMAASSIPFTLGMEWLNVKKVAEAKKLQANEEQRGESGLDQKIAPSEAKCISGEPL</sequence>
<evidence type="ECO:0000313" key="9">
    <source>
        <dbReference type="Proteomes" id="UP000799423"/>
    </source>
</evidence>
<feature type="transmembrane region" description="Helical" evidence="6">
    <location>
        <begin position="55"/>
        <end position="77"/>
    </location>
</feature>
<keyword evidence="9" id="KW-1185">Reference proteome</keyword>
<keyword evidence="3 6" id="KW-1133">Transmembrane helix</keyword>
<feature type="region of interest" description="Disordered" evidence="5">
    <location>
        <begin position="521"/>
        <end position="548"/>
    </location>
</feature>
<dbReference type="PANTHER" id="PTHR23501">
    <property type="entry name" value="MAJOR FACILITATOR SUPERFAMILY"/>
    <property type="match status" value="1"/>
</dbReference>
<feature type="transmembrane region" description="Helical" evidence="6">
    <location>
        <begin position="321"/>
        <end position="341"/>
    </location>
</feature>
<dbReference type="OrthoDB" id="10021397at2759"/>
<dbReference type="InterPro" id="IPR011701">
    <property type="entry name" value="MFS"/>
</dbReference>
<feature type="transmembrane region" description="Helical" evidence="6">
    <location>
        <begin position="418"/>
        <end position="440"/>
    </location>
</feature>
<dbReference type="Gene3D" id="1.20.1250.20">
    <property type="entry name" value="MFS general substrate transporter like domains"/>
    <property type="match status" value="1"/>
</dbReference>
<keyword evidence="4 6" id="KW-0472">Membrane</keyword>
<dbReference type="InterPro" id="IPR020846">
    <property type="entry name" value="MFS_dom"/>
</dbReference>
<feature type="transmembrane region" description="Helical" evidence="6">
    <location>
        <begin position="348"/>
        <end position="366"/>
    </location>
</feature>
<feature type="transmembrane region" description="Helical" evidence="6">
    <location>
        <begin position="284"/>
        <end position="309"/>
    </location>
</feature>
<feature type="transmembrane region" description="Helical" evidence="6">
    <location>
        <begin position="84"/>
        <end position="104"/>
    </location>
</feature>
<dbReference type="PROSITE" id="PS50850">
    <property type="entry name" value="MFS"/>
    <property type="match status" value="1"/>
</dbReference>
<organism evidence="8 9">
    <name type="scientific">Plenodomus tracheiphilus IPT5</name>
    <dbReference type="NCBI Taxonomy" id="1408161"/>
    <lineage>
        <taxon>Eukaryota</taxon>
        <taxon>Fungi</taxon>
        <taxon>Dikarya</taxon>
        <taxon>Ascomycota</taxon>
        <taxon>Pezizomycotina</taxon>
        <taxon>Dothideomycetes</taxon>
        <taxon>Pleosporomycetidae</taxon>
        <taxon>Pleosporales</taxon>
        <taxon>Pleosporineae</taxon>
        <taxon>Leptosphaeriaceae</taxon>
        <taxon>Plenodomus</taxon>
    </lineage>
</organism>
<evidence type="ECO:0000256" key="6">
    <source>
        <dbReference type="SAM" id="Phobius"/>
    </source>
</evidence>
<comment type="subcellular location">
    <subcellularLocation>
        <location evidence="1">Membrane</location>
        <topology evidence="1">Multi-pass membrane protein</topology>
    </subcellularLocation>
</comment>
<dbReference type="SUPFAM" id="SSF103473">
    <property type="entry name" value="MFS general substrate transporter"/>
    <property type="match status" value="1"/>
</dbReference>
<protein>
    <submittedName>
        <fullName evidence="8">MFS general substrate transporter</fullName>
    </submittedName>
</protein>
<evidence type="ECO:0000313" key="8">
    <source>
        <dbReference type="EMBL" id="KAF2846614.1"/>
    </source>
</evidence>
<keyword evidence="2 6" id="KW-0812">Transmembrane</keyword>
<reference evidence="8" key="1">
    <citation type="submission" date="2020-01" db="EMBL/GenBank/DDBJ databases">
        <authorList>
            <consortium name="DOE Joint Genome Institute"/>
            <person name="Haridas S."/>
            <person name="Albert R."/>
            <person name="Binder M."/>
            <person name="Bloem J."/>
            <person name="Labutti K."/>
            <person name="Salamov A."/>
            <person name="Andreopoulos B."/>
            <person name="Baker S.E."/>
            <person name="Barry K."/>
            <person name="Bills G."/>
            <person name="Bluhm B.H."/>
            <person name="Cannon C."/>
            <person name="Castanera R."/>
            <person name="Culley D.E."/>
            <person name="Daum C."/>
            <person name="Ezra D."/>
            <person name="Gonzalez J.B."/>
            <person name="Henrissat B."/>
            <person name="Kuo A."/>
            <person name="Liang C."/>
            <person name="Lipzen A."/>
            <person name="Lutzoni F."/>
            <person name="Magnuson J."/>
            <person name="Mondo S."/>
            <person name="Nolan M."/>
            <person name="Ohm R."/>
            <person name="Pangilinan J."/>
            <person name="Park H.-J."/>
            <person name="Ramirez L."/>
            <person name="Alfaro M."/>
            <person name="Sun H."/>
            <person name="Tritt A."/>
            <person name="Yoshinaga Y."/>
            <person name="Zwiers L.-H."/>
            <person name="Turgeon B.G."/>
            <person name="Goodwin S.B."/>
            <person name="Spatafora J.W."/>
            <person name="Crous P.W."/>
            <person name="Grigoriev I.V."/>
        </authorList>
    </citation>
    <scope>NUCLEOTIDE SEQUENCE</scope>
    <source>
        <strain evidence="8">IPT5</strain>
    </source>
</reference>